<dbReference type="EMBL" id="REGN01004467">
    <property type="protein sequence ID" value="RNA17381.1"/>
    <property type="molecule type" value="Genomic_DNA"/>
</dbReference>
<dbReference type="Proteomes" id="UP000276133">
    <property type="component" value="Unassembled WGS sequence"/>
</dbReference>
<dbReference type="AlphaFoldDB" id="A0A3M7R1Z8"/>
<proteinExistence type="predicted"/>
<protein>
    <submittedName>
        <fullName evidence="1">Uncharacterized protein</fullName>
    </submittedName>
</protein>
<organism evidence="1 2">
    <name type="scientific">Brachionus plicatilis</name>
    <name type="common">Marine rotifer</name>
    <name type="synonym">Brachionus muelleri</name>
    <dbReference type="NCBI Taxonomy" id="10195"/>
    <lineage>
        <taxon>Eukaryota</taxon>
        <taxon>Metazoa</taxon>
        <taxon>Spiralia</taxon>
        <taxon>Gnathifera</taxon>
        <taxon>Rotifera</taxon>
        <taxon>Eurotatoria</taxon>
        <taxon>Monogononta</taxon>
        <taxon>Pseudotrocha</taxon>
        <taxon>Ploima</taxon>
        <taxon>Brachionidae</taxon>
        <taxon>Brachionus</taxon>
    </lineage>
</organism>
<reference evidence="1 2" key="1">
    <citation type="journal article" date="2018" name="Sci. Rep.">
        <title>Genomic signatures of local adaptation to the degree of environmental predictability in rotifers.</title>
        <authorList>
            <person name="Franch-Gras L."/>
            <person name="Hahn C."/>
            <person name="Garcia-Roger E.M."/>
            <person name="Carmona M.J."/>
            <person name="Serra M."/>
            <person name="Gomez A."/>
        </authorList>
    </citation>
    <scope>NUCLEOTIDE SEQUENCE [LARGE SCALE GENOMIC DNA]</scope>
    <source>
        <strain evidence="1">HYR1</strain>
    </source>
</reference>
<comment type="caution">
    <text evidence="1">The sequence shown here is derived from an EMBL/GenBank/DDBJ whole genome shotgun (WGS) entry which is preliminary data.</text>
</comment>
<sequence length="72" mass="8430">MTHLMLDLFTPNRESSIDSLYKSISKIAFNQRHIVAKFATKISQIFLYSPKVLLKNQTKLSPNRHPIIKFNR</sequence>
<keyword evidence="2" id="KW-1185">Reference proteome</keyword>
<gene>
    <name evidence="1" type="ORF">BpHYR1_004208</name>
</gene>
<accession>A0A3M7R1Z8</accession>
<evidence type="ECO:0000313" key="1">
    <source>
        <dbReference type="EMBL" id="RNA17381.1"/>
    </source>
</evidence>
<evidence type="ECO:0000313" key="2">
    <source>
        <dbReference type="Proteomes" id="UP000276133"/>
    </source>
</evidence>
<name>A0A3M7R1Z8_BRAPC</name>